<dbReference type="EMBL" id="JAUEOZ010000003">
    <property type="protein sequence ID" value="MDN2483862.1"/>
    <property type="molecule type" value="Genomic_DNA"/>
</dbReference>
<dbReference type="RefSeq" id="WP_289964021.1">
    <property type="nucleotide sequence ID" value="NZ_JAUEOZ010000003.1"/>
</dbReference>
<proteinExistence type="predicted"/>
<keyword evidence="2" id="KW-1185">Reference proteome</keyword>
<evidence type="ECO:0000313" key="1">
    <source>
        <dbReference type="EMBL" id="MDN2483862.1"/>
    </source>
</evidence>
<sequence>MVGKRIGHKVWFHTQYQSERLTEQEMLEVADSGFDHEVVRLDVKTREIALIKYVDFYNTHEPILSRSLNLTSGKVTHQGVNPLILHHKHQTVKPDFDLHGFDYVESVKRSEDWQSRSPRTRSFTSRIGRLDFWQGHLFAIGLSL</sequence>
<comment type="caution">
    <text evidence="1">The sequence shown here is derived from an EMBL/GenBank/DDBJ whole genome shotgun (WGS) entry which is preliminary data.</text>
</comment>
<protein>
    <submittedName>
        <fullName evidence="1">Uncharacterized protein</fullName>
    </submittedName>
</protein>
<name>A0ABT7Y732_9VIBR</name>
<organism evidence="1 2">
    <name type="scientific">Vibrio agarivorans</name>
    <dbReference type="NCBI Taxonomy" id="153622"/>
    <lineage>
        <taxon>Bacteria</taxon>
        <taxon>Pseudomonadati</taxon>
        <taxon>Pseudomonadota</taxon>
        <taxon>Gammaproteobacteria</taxon>
        <taxon>Vibrionales</taxon>
        <taxon>Vibrionaceae</taxon>
        <taxon>Vibrio</taxon>
    </lineage>
</organism>
<accession>A0ABT7Y732</accession>
<reference evidence="1" key="1">
    <citation type="submission" date="2024-05" db="EMBL/GenBank/DDBJ databases">
        <title>Genome Sequences of Four Agar- Degrading Marine Bacteria.</title>
        <authorList>
            <person name="Phillips E.K."/>
            <person name="Shaffer J.C."/>
            <person name="Henson M.W."/>
            <person name="Temperton B."/>
            <person name="Thrash C.J."/>
            <person name="Martin M.O."/>
        </authorList>
    </citation>
    <scope>NUCLEOTIDE SEQUENCE</scope>
    <source>
        <strain evidence="1">EKP203</strain>
    </source>
</reference>
<dbReference type="Proteomes" id="UP001169719">
    <property type="component" value="Unassembled WGS sequence"/>
</dbReference>
<evidence type="ECO:0000313" key="2">
    <source>
        <dbReference type="Proteomes" id="UP001169719"/>
    </source>
</evidence>
<gene>
    <name evidence="1" type="ORF">QWJ08_21140</name>
</gene>